<dbReference type="EMBL" id="JANJYJ010000007">
    <property type="protein sequence ID" value="KAK3198574.1"/>
    <property type="molecule type" value="Genomic_DNA"/>
</dbReference>
<feature type="region of interest" description="Disordered" evidence="1">
    <location>
        <begin position="233"/>
        <end position="260"/>
    </location>
</feature>
<keyword evidence="3" id="KW-1185">Reference proteome</keyword>
<accession>A0AAE0A0S0</accession>
<feature type="compositionally biased region" description="Basic residues" evidence="1">
    <location>
        <begin position="305"/>
        <end position="315"/>
    </location>
</feature>
<evidence type="ECO:0008006" key="4">
    <source>
        <dbReference type="Google" id="ProtNLM"/>
    </source>
</evidence>
<dbReference type="AlphaFoldDB" id="A0AAE0A0S0"/>
<reference evidence="2" key="1">
    <citation type="journal article" date="2023" name="Plant J.">
        <title>Genome sequences and population genomics provide insights into the demographic history, inbreeding, and mutation load of two 'living fossil' tree species of Dipteronia.</title>
        <authorList>
            <person name="Feng Y."/>
            <person name="Comes H.P."/>
            <person name="Chen J."/>
            <person name="Zhu S."/>
            <person name="Lu R."/>
            <person name="Zhang X."/>
            <person name="Li P."/>
            <person name="Qiu J."/>
            <person name="Olsen K.M."/>
            <person name="Qiu Y."/>
        </authorList>
    </citation>
    <scope>NUCLEOTIDE SEQUENCE</scope>
    <source>
        <strain evidence="2">NBL</strain>
    </source>
</reference>
<evidence type="ECO:0000313" key="3">
    <source>
        <dbReference type="Proteomes" id="UP001281410"/>
    </source>
</evidence>
<evidence type="ECO:0000313" key="2">
    <source>
        <dbReference type="EMBL" id="KAK3198574.1"/>
    </source>
</evidence>
<organism evidence="2 3">
    <name type="scientific">Dipteronia sinensis</name>
    <dbReference type="NCBI Taxonomy" id="43782"/>
    <lineage>
        <taxon>Eukaryota</taxon>
        <taxon>Viridiplantae</taxon>
        <taxon>Streptophyta</taxon>
        <taxon>Embryophyta</taxon>
        <taxon>Tracheophyta</taxon>
        <taxon>Spermatophyta</taxon>
        <taxon>Magnoliopsida</taxon>
        <taxon>eudicotyledons</taxon>
        <taxon>Gunneridae</taxon>
        <taxon>Pentapetalae</taxon>
        <taxon>rosids</taxon>
        <taxon>malvids</taxon>
        <taxon>Sapindales</taxon>
        <taxon>Sapindaceae</taxon>
        <taxon>Hippocastanoideae</taxon>
        <taxon>Acereae</taxon>
        <taxon>Dipteronia</taxon>
    </lineage>
</organism>
<protein>
    <recommendedName>
        <fullName evidence="4">DUF4283 domain-containing protein</fullName>
    </recommendedName>
</protein>
<evidence type="ECO:0000256" key="1">
    <source>
        <dbReference type="SAM" id="MobiDB-lite"/>
    </source>
</evidence>
<proteinExistence type="predicted"/>
<dbReference type="Gene3D" id="3.60.10.10">
    <property type="entry name" value="Endonuclease/exonuclease/phosphatase"/>
    <property type="match status" value="1"/>
</dbReference>
<name>A0AAE0A0S0_9ROSI</name>
<dbReference type="InterPro" id="IPR036691">
    <property type="entry name" value="Endo/exonu/phosph_ase_sf"/>
</dbReference>
<feature type="compositionally biased region" description="Basic and acidic residues" evidence="1">
    <location>
        <begin position="295"/>
        <end position="304"/>
    </location>
</feature>
<dbReference type="SUPFAM" id="SSF56219">
    <property type="entry name" value="DNase I-like"/>
    <property type="match status" value="1"/>
</dbReference>
<dbReference type="Proteomes" id="UP001281410">
    <property type="component" value="Unassembled WGS sequence"/>
</dbReference>
<sequence>MVEDDTLLSNWFDRGKVLVLISGEKRVSLNIKVEEGPSNTLVKVVEEAIPEDFRWLRSHLDLIEGFGLPNKGERLVSKSLDFVHRTISVGVLQPSGARDKDLSKEVRSNVSGTMDQLLLCKSSANLKKNRTNSRGGVLRLPKINGKKVINGKDKRMKVHFSKFKPQTSPRYHGKLKIGKIQSGDGFQYRSGGDESSSSDEEISRWALAFPGSTRGECFFSKLWMDHGGACNEGVDGGPTTDDGPENLYTGDEGQDGPENRTWTKSGHATFGLSGLGRVLISDSLPPQAQGGVASKNEKECEPAKKHGMMTRRSKKGANEAISKTAKAKKVELLSLGRKESWNLEEEFVKILETGLAEGYNFNFKDKKLADILTAKDASSRKWQLEVKVAKVIETGVALGFNFHCKENVMIEEIYRMEEEVDQHQRGLGKMEKCRMVRRLVRKHNPISFFIQESKLADFDNRLISALRGSFLSRESERQEPWEFILDKKLVLPGWWIIGGDFNTILDPGERRGGECNMTSVMNFGAFLSRAKVIDIPMQGMFVNWSNHKERASCARLDRFLVSPVFCRGSPT</sequence>
<feature type="region of interest" description="Disordered" evidence="1">
    <location>
        <begin position="286"/>
        <end position="319"/>
    </location>
</feature>
<comment type="caution">
    <text evidence="2">The sequence shown here is derived from an EMBL/GenBank/DDBJ whole genome shotgun (WGS) entry which is preliminary data.</text>
</comment>
<gene>
    <name evidence="2" type="ORF">Dsin_021989</name>
</gene>